<dbReference type="Pfam" id="PF00023">
    <property type="entry name" value="Ank"/>
    <property type="match status" value="1"/>
</dbReference>
<evidence type="ECO:0000313" key="4">
    <source>
        <dbReference type="Ensembl" id="ENSPPYP00000028271.1"/>
    </source>
</evidence>
<dbReference type="PROSITE" id="PS50088">
    <property type="entry name" value="ANK_REPEAT"/>
    <property type="match status" value="2"/>
</dbReference>
<evidence type="ECO:0000256" key="1">
    <source>
        <dbReference type="ARBA" id="ARBA00022737"/>
    </source>
</evidence>
<sequence length="309" mass="34606">MGNTTTKFRKALINGDENLACQIYENNPQLKESLDPNTSYGEPYQHNTPLHYAARHGMNKILGTFLGRDGNPNKRNVHNETSMHLLCMGPQIMISEGALHPRLARPTEDDFRRADCLQMILKWKGAKLDQGEYERAAIDAVDNKKNTPLHYAAASGMKACVELLVKHGGDLFAENENKDTPCDCAEKQHHKDLALNLESQMVFSRDPEAEEIEAEYAALDKREYSKYPVIFIAIKYKNTSRPTTVAHAYSSSALGGQGTGVLRPAWAIARLCLQKILKICQEWWPTLVVLTTQEAEARGSLEPKSSRLP</sequence>
<dbReference type="InterPro" id="IPR002110">
    <property type="entry name" value="Ankyrin_rpt"/>
</dbReference>
<dbReference type="AlphaFoldDB" id="A0A8I5TPY8"/>
<dbReference type="GeneTree" id="ENSGT00940000157621"/>
<reference evidence="4 5" key="1">
    <citation type="submission" date="2008-02" db="EMBL/GenBank/DDBJ databases">
        <title>A 6x draft sequence assembly of the Pongo pygmaeus abelii genome.</title>
        <authorList>
            <person name="Wilson R.K."/>
            <person name="Mardis E."/>
        </authorList>
    </citation>
    <scope>NUCLEOTIDE SEQUENCE [LARGE SCALE GENOMIC DNA]</scope>
</reference>
<evidence type="ECO:0000256" key="2">
    <source>
        <dbReference type="ARBA" id="ARBA00023043"/>
    </source>
</evidence>
<dbReference type="Ensembl" id="ENSPPYT00000045344.1">
    <property type="protein sequence ID" value="ENSPPYP00000028271.1"/>
    <property type="gene ID" value="ENSPPYG00000029404.2"/>
</dbReference>
<dbReference type="InterPro" id="IPR050776">
    <property type="entry name" value="Ank_Repeat/CDKN_Inhibitor"/>
</dbReference>
<dbReference type="PROSITE" id="PS50297">
    <property type="entry name" value="ANK_REP_REGION"/>
    <property type="match status" value="1"/>
</dbReference>
<accession>A0A8I5TPY8</accession>
<dbReference type="SUPFAM" id="SSF48403">
    <property type="entry name" value="Ankyrin repeat"/>
    <property type="match status" value="1"/>
</dbReference>
<dbReference type="Proteomes" id="UP000001595">
    <property type="component" value="Chromosome 7"/>
</dbReference>
<proteinExistence type="predicted"/>
<reference evidence="4" key="3">
    <citation type="submission" date="2025-09" db="UniProtKB">
        <authorList>
            <consortium name="Ensembl"/>
        </authorList>
    </citation>
    <scope>IDENTIFICATION</scope>
</reference>
<gene>
    <name evidence="4" type="primary">ANKIB1</name>
</gene>
<dbReference type="Gene3D" id="1.25.40.20">
    <property type="entry name" value="Ankyrin repeat-containing domain"/>
    <property type="match status" value="1"/>
</dbReference>
<dbReference type="InterPro" id="IPR036770">
    <property type="entry name" value="Ankyrin_rpt-contain_sf"/>
</dbReference>
<evidence type="ECO:0000256" key="3">
    <source>
        <dbReference type="PROSITE-ProRule" id="PRU00023"/>
    </source>
</evidence>
<reference evidence="4" key="2">
    <citation type="submission" date="2025-08" db="UniProtKB">
        <authorList>
            <consortium name="Ensembl"/>
        </authorList>
    </citation>
    <scope>IDENTIFICATION</scope>
</reference>
<feature type="repeat" description="ANK" evidence="3">
    <location>
        <begin position="45"/>
        <end position="77"/>
    </location>
</feature>
<keyword evidence="2 3" id="KW-0040">ANK repeat</keyword>
<name>A0A8I5TPY8_PONAB</name>
<keyword evidence="5" id="KW-1185">Reference proteome</keyword>
<dbReference type="FunFam" id="1.25.40.20:FF:000040">
    <property type="entry name" value="RBR-type E3 ubiquitin transferase"/>
    <property type="match status" value="1"/>
</dbReference>
<evidence type="ECO:0000313" key="5">
    <source>
        <dbReference type="Proteomes" id="UP000001595"/>
    </source>
</evidence>
<feature type="repeat" description="ANK" evidence="3">
    <location>
        <begin position="144"/>
        <end position="176"/>
    </location>
</feature>
<organism evidence="4 5">
    <name type="scientific">Pongo abelii</name>
    <name type="common">Sumatran orangutan</name>
    <name type="synonym">Pongo pygmaeus abelii</name>
    <dbReference type="NCBI Taxonomy" id="9601"/>
    <lineage>
        <taxon>Eukaryota</taxon>
        <taxon>Metazoa</taxon>
        <taxon>Chordata</taxon>
        <taxon>Craniata</taxon>
        <taxon>Vertebrata</taxon>
        <taxon>Euteleostomi</taxon>
        <taxon>Mammalia</taxon>
        <taxon>Eutheria</taxon>
        <taxon>Euarchontoglires</taxon>
        <taxon>Primates</taxon>
        <taxon>Haplorrhini</taxon>
        <taxon>Catarrhini</taxon>
        <taxon>Hominidae</taxon>
        <taxon>Pongo</taxon>
    </lineage>
</organism>
<dbReference type="PANTHER" id="PTHR24201">
    <property type="entry name" value="ANK_REP_REGION DOMAIN-CONTAINING PROTEIN"/>
    <property type="match status" value="1"/>
</dbReference>
<dbReference type="SMART" id="SM00248">
    <property type="entry name" value="ANK"/>
    <property type="match status" value="2"/>
</dbReference>
<dbReference type="Pfam" id="PF12796">
    <property type="entry name" value="Ank_2"/>
    <property type="match status" value="1"/>
</dbReference>
<protein>
    <submittedName>
        <fullName evidence="4">Ankyrin repeat and IBR domain containing 1</fullName>
    </submittedName>
</protein>
<keyword evidence="1" id="KW-0677">Repeat</keyword>